<accession>A0A0E3W3M4</accession>
<dbReference type="PANTHER" id="PTHR43018:SF2">
    <property type="entry name" value="PHOSPHO-2-DEHYDRO-3-DEOXYHEPTONATE ALDOLASE"/>
    <property type="match status" value="1"/>
</dbReference>
<protein>
    <submittedName>
        <fullName evidence="3">Aldolase-type TIM barrel</fullName>
    </submittedName>
</protein>
<feature type="domain" description="DAHP synthetase I/KDSA" evidence="2">
    <location>
        <begin position="27"/>
        <end position="265"/>
    </location>
</feature>
<dbReference type="NCBIfam" id="NF006421">
    <property type="entry name" value="PRK08673.1"/>
    <property type="match status" value="1"/>
</dbReference>
<dbReference type="InterPro" id="IPR013785">
    <property type="entry name" value="Aldolase_TIM"/>
</dbReference>
<evidence type="ECO:0000256" key="1">
    <source>
        <dbReference type="ARBA" id="ARBA00022679"/>
    </source>
</evidence>
<dbReference type="PANTHER" id="PTHR43018">
    <property type="entry name" value="PHOSPHO-2-DEHYDRO-3-DEOXYHEPTONATE ALDOLASE"/>
    <property type="match status" value="1"/>
</dbReference>
<dbReference type="GO" id="GO:0016832">
    <property type="term" value="F:aldehyde-lyase activity"/>
    <property type="evidence" value="ECO:0007669"/>
    <property type="project" value="InterPro"/>
</dbReference>
<dbReference type="NCBIfam" id="TIGR01361">
    <property type="entry name" value="DAHP_synth_Bsub"/>
    <property type="match status" value="1"/>
</dbReference>
<dbReference type="OrthoDB" id="9780456at2"/>
<sequence length="277" mass="30391">MQAYKLVSRQYCSQDTIIKIPTPGGPLCIGAGYLTIIAGPCAVESRDTFLEMAGLLKSMGANVLRGGLFKPRTSPYSFKGLGSQGLKIMAEARELTGMPVITEIMDVRDIDLLYETVDILQVGSRNMQNYTLLEELGRLDKPVLLKRGLSATIEEWLLAAEYILNGGNNKVIFCERGIRTFEPWTRNTVDIGAIPLIKQLSHLPVLVDPSHATGRWKMVSPVAKAAVAAGADGIMVEVHQSPEQALSDGKQSLTPENFQILYKQVIALAELEHREIL</sequence>
<dbReference type="RefSeq" id="WP_046498891.1">
    <property type="nucleotide sequence ID" value="NZ_CGIH01000038.1"/>
</dbReference>
<gene>
    <name evidence="3" type="ORF">2231</name>
</gene>
<evidence type="ECO:0000259" key="2">
    <source>
        <dbReference type="Pfam" id="PF00793"/>
    </source>
</evidence>
<reference evidence="3 4" key="1">
    <citation type="submission" date="2015-03" db="EMBL/GenBank/DDBJ databases">
        <authorList>
            <person name="Murphy D."/>
        </authorList>
    </citation>
    <scope>NUCLEOTIDE SEQUENCE [LARGE SCALE GENOMIC DNA]</scope>
    <source>
        <strain evidence="3 4">OL-4</strain>
    </source>
</reference>
<dbReference type="NCBIfam" id="NF009239">
    <property type="entry name" value="PRK12595.1"/>
    <property type="match status" value="1"/>
</dbReference>
<dbReference type="EMBL" id="CGIH01000038">
    <property type="protein sequence ID" value="CFX93162.1"/>
    <property type="molecule type" value="Genomic_DNA"/>
</dbReference>
<keyword evidence="1" id="KW-0808">Transferase</keyword>
<organism evidence="3 4">
    <name type="scientific">Syntrophomonas zehnderi OL-4</name>
    <dbReference type="NCBI Taxonomy" id="690567"/>
    <lineage>
        <taxon>Bacteria</taxon>
        <taxon>Bacillati</taxon>
        <taxon>Bacillota</taxon>
        <taxon>Clostridia</taxon>
        <taxon>Eubacteriales</taxon>
        <taxon>Syntrophomonadaceae</taxon>
        <taxon>Syntrophomonas</taxon>
    </lineage>
</organism>
<dbReference type="Gene3D" id="3.20.20.70">
    <property type="entry name" value="Aldolase class I"/>
    <property type="match status" value="1"/>
</dbReference>
<dbReference type="InterPro" id="IPR006268">
    <property type="entry name" value="DAHP_syn_2"/>
</dbReference>
<keyword evidence="4" id="KW-1185">Reference proteome</keyword>
<dbReference type="GO" id="GO:0009073">
    <property type="term" value="P:aromatic amino acid family biosynthetic process"/>
    <property type="evidence" value="ECO:0007669"/>
    <property type="project" value="InterPro"/>
</dbReference>
<proteinExistence type="predicted"/>
<dbReference type="GO" id="GO:0016740">
    <property type="term" value="F:transferase activity"/>
    <property type="evidence" value="ECO:0007669"/>
    <property type="project" value="UniProtKB-KW"/>
</dbReference>
<dbReference type="Proteomes" id="UP000045545">
    <property type="component" value="Unassembled WGS sequence"/>
</dbReference>
<name>A0A0E3W3M4_9FIRM</name>
<dbReference type="AlphaFoldDB" id="A0A0E3W3M4"/>
<dbReference type="STRING" id="690567.2231"/>
<dbReference type="SUPFAM" id="SSF51569">
    <property type="entry name" value="Aldolase"/>
    <property type="match status" value="1"/>
</dbReference>
<dbReference type="InterPro" id="IPR006218">
    <property type="entry name" value="DAHP1/KDSA"/>
</dbReference>
<evidence type="ECO:0000313" key="3">
    <source>
        <dbReference type="EMBL" id="CFX93162.1"/>
    </source>
</evidence>
<evidence type="ECO:0000313" key="4">
    <source>
        <dbReference type="Proteomes" id="UP000045545"/>
    </source>
</evidence>
<dbReference type="InterPro" id="IPR052899">
    <property type="entry name" value="Class-I_DAHP_synthase"/>
</dbReference>
<dbReference type="Pfam" id="PF00793">
    <property type="entry name" value="DAHP_synth_1"/>
    <property type="match status" value="1"/>
</dbReference>